<dbReference type="PANTHER" id="PTHR46203:SF1">
    <property type="entry name" value="MITOCHONDRIAL TRANSLATION RELEASE FACTOR IN RESCUE"/>
    <property type="match status" value="1"/>
</dbReference>
<feature type="compositionally biased region" description="Basic and acidic residues" evidence="5">
    <location>
        <begin position="211"/>
        <end position="226"/>
    </location>
</feature>
<protein>
    <submittedName>
        <fullName evidence="8">RHTO0S07e01156g1_1</fullName>
    </submittedName>
</protein>
<gene>
    <name evidence="8" type="ORF">RHTO0S_07e01156g</name>
</gene>
<dbReference type="Pfam" id="PF00472">
    <property type="entry name" value="RF-1"/>
    <property type="match status" value="1"/>
</dbReference>
<evidence type="ECO:0000256" key="6">
    <source>
        <dbReference type="SAM" id="SignalP"/>
    </source>
</evidence>
<feature type="compositionally biased region" description="Basic residues" evidence="5">
    <location>
        <begin position="66"/>
        <end position="79"/>
    </location>
</feature>
<evidence type="ECO:0000256" key="2">
    <source>
        <dbReference type="ARBA" id="ARBA00010835"/>
    </source>
</evidence>
<feature type="domain" description="Prokaryotic-type class I peptide chain release factors" evidence="7">
    <location>
        <begin position="85"/>
        <end position="185"/>
    </location>
</feature>
<evidence type="ECO:0000256" key="1">
    <source>
        <dbReference type="ARBA" id="ARBA00004173"/>
    </source>
</evidence>
<feature type="compositionally biased region" description="Basic residues" evidence="5">
    <location>
        <begin position="167"/>
        <end position="182"/>
    </location>
</feature>
<dbReference type="EMBL" id="LK052942">
    <property type="protein sequence ID" value="CDR42558.1"/>
    <property type="molecule type" value="Genomic_DNA"/>
</dbReference>
<dbReference type="InterPro" id="IPR052405">
    <property type="entry name" value="Mito_Transl_Release_Factor"/>
</dbReference>
<comment type="similarity">
    <text evidence="2">Belongs to the prokaryotic/mitochondrial release factor family.</text>
</comment>
<keyword evidence="3" id="KW-0809">Transit peptide</keyword>
<sequence length="226" mass="25522">MAHVRMARFILCSCTSLRAAVRPAPLVAPSRTRSFPAFLHTTRPLSQSLEPPIDDIEALEKERQKASKPKRKTPPKPRPKKELPELNEDDLDETFVRGGGPGGQVTNKTSNACSLIHRPTGIRVLCHETRSRETNRKLARRIMRNRLDQHYSAPGESARDLIAARERQKKAAKKRKAKKRLEAKKAAKTGETVEEDEEDGEEEWDAEETLPSEKGEAETTTEVEKR</sequence>
<feature type="signal peptide" evidence="6">
    <location>
        <begin position="1"/>
        <end position="20"/>
    </location>
</feature>
<evidence type="ECO:0000256" key="4">
    <source>
        <dbReference type="ARBA" id="ARBA00023128"/>
    </source>
</evidence>
<feature type="chain" id="PRO_5001599188" evidence="6">
    <location>
        <begin position="21"/>
        <end position="226"/>
    </location>
</feature>
<dbReference type="SUPFAM" id="SSF75620">
    <property type="entry name" value="Release factor"/>
    <property type="match status" value="1"/>
</dbReference>
<dbReference type="GO" id="GO:0032543">
    <property type="term" value="P:mitochondrial translation"/>
    <property type="evidence" value="ECO:0007669"/>
    <property type="project" value="UniProtKB-ARBA"/>
</dbReference>
<dbReference type="InterPro" id="IPR045853">
    <property type="entry name" value="Pep_chain_release_fac_I_sf"/>
</dbReference>
<dbReference type="GO" id="GO:0003747">
    <property type="term" value="F:translation release factor activity"/>
    <property type="evidence" value="ECO:0007669"/>
    <property type="project" value="InterPro"/>
</dbReference>
<dbReference type="GO" id="GO:0005739">
    <property type="term" value="C:mitochondrion"/>
    <property type="evidence" value="ECO:0007669"/>
    <property type="project" value="UniProtKB-SubCell"/>
</dbReference>
<feature type="compositionally biased region" description="Acidic residues" evidence="5">
    <location>
        <begin position="192"/>
        <end position="210"/>
    </location>
</feature>
<evidence type="ECO:0000256" key="3">
    <source>
        <dbReference type="ARBA" id="ARBA00022946"/>
    </source>
</evidence>
<keyword evidence="4" id="KW-0496">Mitochondrion</keyword>
<dbReference type="OrthoDB" id="277888at2759"/>
<organism evidence="8">
    <name type="scientific">Rhodotorula toruloides</name>
    <name type="common">Yeast</name>
    <name type="synonym">Rhodosporidium toruloides</name>
    <dbReference type="NCBI Taxonomy" id="5286"/>
    <lineage>
        <taxon>Eukaryota</taxon>
        <taxon>Fungi</taxon>
        <taxon>Dikarya</taxon>
        <taxon>Basidiomycota</taxon>
        <taxon>Pucciniomycotina</taxon>
        <taxon>Microbotryomycetes</taxon>
        <taxon>Sporidiobolales</taxon>
        <taxon>Sporidiobolaceae</taxon>
        <taxon>Rhodotorula</taxon>
    </lineage>
</organism>
<dbReference type="PANTHER" id="PTHR46203">
    <property type="entry name" value="PROBABLE PEPTIDE CHAIN RELEASE FACTOR C12ORF65"/>
    <property type="match status" value="1"/>
</dbReference>
<evidence type="ECO:0000256" key="5">
    <source>
        <dbReference type="SAM" id="MobiDB-lite"/>
    </source>
</evidence>
<feature type="region of interest" description="Disordered" evidence="5">
    <location>
        <begin position="62"/>
        <end position="111"/>
    </location>
</feature>
<keyword evidence="6" id="KW-0732">Signal</keyword>
<feature type="region of interest" description="Disordered" evidence="5">
    <location>
        <begin position="164"/>
        <end position="226"/>
    </location>
</feature>
<proteinExistence type="inferred from homology"/>
<name>A0A061B6P2_RHOTO</name>
<accession>A0A061B6P2</accession>
<dbReference type="Gene3D" id="3.30.160.20">
    <property type="match status" value="1"/>
</dbReference>
<comment type="subcellular location">
    <subcellularLocation>
        <location evidence="1">Mitochondrion</location>
    </subcellularLocation>
</comment>
<dbReference type="InterPro" id="IPR000352">
    <property type="entry name" value="Pep_chain_release_fac_I"/>
</dbReference>
<evidence type="ECO:0000313" key="8">
    <source>
        <dbReference type="EMBL" id="CDR42558.1"/>
    </source>
</evidence>
<dbReference type="AlphaFoldDB" id="A0A061B6P2"/>
<reference evidence="8" key="1">
    <citation type="journal article" date="2014" name="Genome Announc.">
        <title>Draft genome sequence of Rhodosporidium toruloides CECT1137, an oleaginous yeast of biotechnological interest.</title>
        <authorList>
            <person name="Morin N."/>
            <person name="Calcas X."/>
            <person name="Devillers H."/>
            <person name="Durrens P."/>
            <person name="Sherman D.J."/>
            <person name="Nicaud J.-M."/>
            <person name="Neuveglise C."/>
        </authorList>
    </citation>
    <scope>NUCLEOTIDE SEQUENCE</scope>
    <source>
        <strain evidence="8">CECT1137</strain>
    </source>
</reference>
<evidence type="ECO:0000259" key="7">
    <source>
        <dbReference type="Pfam" id="PF00472"/>
    </source>
</evidence>